<keyword evidence="6" id="KW-0436">Ligase</keyword>
<evidence type="ECO:0000313" key="7">
    <source>
        <dbReference type="Proteomes" id="UP000727407"/>
    </source>
</evidence>
<feature type="non-terminal residue" evidence="6">
    <location>
        <position position="1"/>
    </location>
</feature>
<keyword evidence="2" id="KW-0863">Zinc-finger</keyword>
<evidence type="ECO:0000313" key="6">
    <source>
        <dbReference type="EMBL" id="KAF5898853.1"/>
    </source>
</evidence>
<feature type="coiled-coil region" evidence="4">
    <location>
        <begin position="14"/>
        <end position="99"/>
    </location>
</feature>
<dbReference type="PANTHER" id="PTHR25465">
    <property type="entry name" value="B-BOX DOMAIN CONTAINING"/>
    <property type="match status" value="1"/>
</dbReference>
<evidence type="ECO:0000256" key="1">
    <source>
        <dbReference type="ARBA" id="ARBA00022723"/>
    </source>
</evidence>
<sequence length="270" mass="30560">KELLEMQGKSKQVIQEREKKLQELRKSVETHKHSAERAVKETEDIFTELIKSIERSRSKLTELIRAQEKAAVSQAEDVMKKLQKEIAELKKKDMEMENLSYTEDPIRYLQGFQSVLTSAGPPTLSSFTLCPCPTFENVIKSVSQMRNKLEENCAIEFKKISSRVWSAQLISRPRLSFACGSTPEPQSTETLRFIQTVPPALPESAPVSTPNPQSTGTFAAPRARTSMLLNPRKMPLAPRARTSTLWDPKEVPFAASRDRMSTLWNPSEKP</sequence>
<dbReference type="EMBL" id="QNUK01000185">
    <property type="protein sequence ID" value="KAF5898853.1"/>
    <property type="molecule type" value="Genomic_DNA"/>
</dbReference>
<evidence type="ECO:0000259" key="5">
    <source>
        <dbReference type="Pfam" id="PF25600"/>
    </source>
</evidence>
<dbReference type="Pfam" id="PF25600">
    <property type="entry name" value="TRIM_CC"/>
    <property type="match status" value="1"/>
</dbReference>
<name>A0A8J4U163_CLAMG</name>
<dbReference type="GO" id="GO:0008270">
    <property type="term" value="F:zinc ion binding"/>
    <property type="evidence" value="ECO:0007669"/>
    <property type="project" value="UniProtKB-KW"/>
</dbReference>
<dbReference type="InterPro" id="IPR051051">
    <property type="entry name" value="E3_ubiq-ligase_TRIM/RNF"/>
</dbReference>
<gene>
    <name evidence="6" type="ORF">DAT39_011433</name>
</gene>
<organism evidence="6 7">
    <name type="scientific">Clarias magur</name>
    <name type="common">Asian catfish</name>
    <name type="synonym">Macropteronotus magur</name>
    <dbReference type="NCBI Taxonomy" id="1594786"/>
    <lineage>
        <taxon>Eukaryota</taxon>
        <taxon>Metazoa</taxon>
        <taxon>Chordata</taxon>
        <taxon>Craniata</taxon>
        <taxon>Vertebrata</taxon>
        <taxon>Euteleostomi</taxon>
        <taxon>Actinopterygii</taxon>
        <taxon>Neopterygii</taxon>
        <taxon>Teleostei</taxon>
        <taxon>Ostariophysi</taxon>
        <taxon>Siluriformes</taxon>
        <taxon>Clariidae</taxon>
        <taxon>Clarias</taxon>
    </lineage>
</organism>
<evidence type="ECO:0000256" key="4">
    <source>
        <dbReference type="SAM" id="Coils"/>
    </source>
</evidence>
<feature type="domain" description="TRIM8/14/16/25/29/45/65 coiled-coil region" evidence="5">
    <location>
        <begin position="14"/>
        <end position="153"/>
    </location>
</feature>
<comment type="caution">
    <text evidence="6">The sequence shown here is derived from an EMBL/GenBank/DDBJ whole genome shotgun (WGS) entry which is preliminary data.</text>
</comment>
<keyword evidence="3" id="KW-0862">Zinc</keyword>
<keyword evidence="4" id="KW-0175">Coiled coil</keyword>
<feature type="non-terminal residue" evidence="6">
    <location>
        <position position="270"/>
    </location>
</feature>
<dbReference type="Proteomes" id="UP000727407">
    <property type="component" value="Unassembled WGS sequence"/>
</dbReference>
<protein>
    <submittedName>
        <fullName evidence="6">E3 ubiquitin/ISG15 ligase TRIM25-like</fullName>
    </submittedName>
</protein>
<evidence type="ECO:0000256" key="2">
    <source>
        <dbReference type="ARBA" id="ARBA00022771"/>
    </source>
</evidence>
<accession>A0A8J4U163</accession>
<dbReference type="PANTHER" id="PTHR25465:SF5">
    <property type="entry name" value="E3 UBIQUITIN_ISG15 LIGASE TRIM25-RELATED"/>
    <property type="match status" value="1"/>
</dbReference>
<keyword evidence="7" id="KW-1185">Reference proteome</keyword>
<dbReference type="GO" id="GO:0016874">
    <property type="term" value="F:ligase activity"/>
    <property type="evidence" value="ECO:0007669"/>
    <property type="project" value="UniProtKB-KW"/>
</dbReference>
<reference evidence="6" key="1">
    <citation type="submission" date="2020-07" db="EMBL/GenBank/DDBJ databases">
        <title>Clarias magur genome sequencing, assembly and annotation.</title>
        <authorList>
            <person name="Kushwaha B."/>
            <person name="Kumar R."/>
            <person name="Das P."/>
            <person name="Joshi C.G."/>
            <person name="Kumar D."/>
            <person name="Nagpure N.S."/>
            <person name="Pandey M."/>
            <person name="Agarwal S."/>
            <person name="Srivastava S."/>
            <person name="Singh M."/>
            <person name="Sahoo L."/>
            <person name="Jayasankar P."/>
            <person name="Meher P.K."/>
            <person name="Koringa P.G."/>
            <person name="Iquebal M.A."/>
            <person name="Das S.P."/>
            <person name="Bit A."/>
            <person name="Patnaik S."/>
            <person name="Patel N."/>
            <person name="Shah T.M."/>
            <person name="Hinsu A."/>
            <person name="Jena J.K."/>
        </authorList>
    </citation>
    <scope>NUCLEOTIDE SEQUENCE</scope>
    <source>
        <strain evidence="6">CIFAMagur01</strain>
        <tissue evidence="6">Testis</tissue>
    </source>
</reference>
<dbReference type="OrthoDB" id="9903688at2759"/>
<dbReference type="InterPro" id="IPR058030">
    <property type="entry name" value="TRIM8/14/16/25/29/45/65_CC"/>
</dbReference>
<proteinExistence type="predicted"/>
<keyword evidence="1" id="KW-0479">Metal-binding</keyword>
<dbReference type="AlphaFoldDB" id="A0A8J4U163"/>
<evidence type="ECO:0000256" key="3">
    <source>
        <dbReference type="ARBA" id="ARBA00022833"/>
    </source>
</evidence>